<dbReference type="Pfam" id="PF05164">
    <property type="entry name" value="ZapA"/>
    <property type="match status" value="1"/>
</dbReference>
<evidence type="ECO:0000256" key="2">
    <source>
        <dbReference type="ARBA" id="ARBA00015195"/>
    </source>
</evidence>
<gene>
    <name evidence="10" type="ORF">ACFSM5_11585</name>
</gene>
<accession>A0ABW5DR54</accession>
<dbReference type="GO" id="GO:0051301">
    <property type="term" value="P:cell division"/>
    <property type="evidence" value="ECO:0007669"/>
    <property type="project" value="UniProtKB-KW"/>
</dbReference>
<comment type="caution">
    <text evidence="10">The sequence shown here is derived from an EMBL/GenBank/DDBJ whole genome shotgun (WGS) entry which is preliminary data.</text>
</comment>
<comment type="subunit">
    <text evidence="8">Homodimer. Interacts with FtsZ.</text>
</comment>
<evidence type="ECO:0000256" key="7">
    <source>
        <dbReference type="ARBA" id="ARBA00024910"/>
    </source>
</evidence>
<evidence type="ECO:0000256" key="1">
    <source>
        <dbReference type="ARBA" id="ARBA00004496"/>
    </source>
</evidence>
<dbReference type="EMBL" id="JBHUIP010000012">
    <property type="protein sequence ID" value="MFD2263532.1"/>
    <property type="molecule type" value="Genomic_DNA"/>
</dbReference>
<dbReference type="Gene3D" id="3.30.160.880">
    <property type="entry name" value="Cell division protein ZapA protomer, N-terminal domain"/>
    <property type="match status" value="1"/>
</dbReference>
<keyword evidence="5" id="KW-0717">Septation</keyword>
<dbReference type="PANTHER" id="PTHR34981:SF1">
    <property type="entry name" value="CELL DIVISION PROTEIN ZAPA"/>
    <property type="match status" value="1"/>
</dbReference>
<name>A0ABW5DR54_9PROT</name>
<evidence type="ECO:0000256" key="3">
    <source>
        <dbReference type="ARBA" id="ARBA00022490"/>
    </source>
</evidence>
<dbReference type="Proteomes" id="UP001597295">
    <property type="component" value="Unassembled WGS sequence"/>
</dbReference>
<keyword evidence="11" id="KW-1185">Reference proteome</keyword>
<evidence type="ECO:0000256" key="6">
    <source>
        <dbReference type="ARBA" id="ARBA00023306"/>
    </source>
</evidence>
<sequence>MPELDVLVNGRNYRVACGPGEEDRLLRLAADLDRRVQGLVRSFGQAGEGQLLLVAALLLADELDEAKGAVKQIAGLDERASESLNQLADRIEQLAESLEHA</sequence>
<evidence type="ECO:0000256" key="9">
    <source>
        <dbReference type="ARBA" id="ARBA00033158"/>
    </source>
</evidence>
<keyword evidence="6" id="KW-0131">Cell cycle</keyword>
<dbReference type="InterPro" id="IPR007838">
    <property type="entry name" value="Cell_div_ZapA-like"/>
</dbReference>
<comment type="function">
    <text evidence="7">Activator of cell division through the inhibition of FtsZ GTPase activity, therefore promoting FtsZ assembly into bundles of protofilaments necessary for the formation of the division Z ring. It is recruited early at mid-cell but it is not essential for cell division.</text>
</comment>
<evidence type="ECO:0000313" key="10">
    <source>
        <dbReference type="EMBL" id="MFD2263532.1"/>
    </source>
</evidence>
<protein>
    <recommendedName>
        <fullName evidence="2">Cell division protein ZapA</fullName>
    </recommendedName>
    <alternativeName>
        <fullName evidence="9">Z ring-associated protein ZapA</fullName>
    </alternativeName>
</protein>
<evidence type="ECO:0000256" key="8">
    <source>
        <dbReference type="ARBA" id="ARBA00026068"/>
    </source>
</evidence>
<dbReference type="InterPro" id="IPR036192">
    <property type="entry name" value="Cell_div_ZapA-like_sf"/>
</dbReference>
<dbReference type="RefSeq" id="WP_379876550.1">
    <property type="nucleotide sequence ID" value="NZ_JBHUIP010000012.1"/>
</dbReference>
<evidence type="ECO:0000256" key="5">
    <source>
        <dbReference type="ARBA" id="ARBA00023210"/>
    </source>
</evidence>
<dbReference type="InterPro" id="IPR042233">
    <property type="entry name" value="Cell_div_ZapA_N"/>
</dbReference>
<keyword evidence="3" id="KW-0963">Cytoplasm</keyword>
<dbReference type="PANTHER" id="PTHR34981">
    <property type="entry name" value="CELL DIVISION PROTEIN ZAPA"/>
    <property type="match status" value="1"/>
</dbReference>
<comment type="subcellular location">
    <subcellularLocation>
        <location evidence="1">Cytoplasm</location>
    </subcellularLocation>
</comment>
<dbReference type="SUPFAM" id="SSF102829">
    <property type="entry name" value="Cell division protein ZapA-like"/>
    <property type="match status" value="1"/>
</dbReference>
<evidence type="ECO:0000256" key="4">
    <source>
        <dbReference type="ARBA" id="ARBA00022618"/>
    </source>
</evidence>
<organism evidence="10 11">
    <name type="scientific">Lacibacterium aquatile</name>
    <dbReference type="NCBI Taxonomy" id="1168082"/>
    <lineage>
        <taxon>Bacteria</taxon>
        <taxon>Pseudomonadati</taxon>
        <taxon>Pseudomonadota</taxon>
        <taxon>Alphaproteobacteria</taxon>
        <taxon>Rhodospirillales</taxon>
        <taxon>Rhodospirillaceae</taxon>
    </lineage>
</organism>
<reference evidence="11" key="1">
    <citation type="journal article" date="2019" name="Int. J. Syst. Evol. Microbiol.">
        <title>The Global Catalogue of Microorganisms (GCM) 10K type strain sequencing project: providing services to taxonomists for standard genome sequencing and annotation.</title>
        <authorList>
            <consortium name="The Broad Institute Genomics Platform"/>
            <consortium name="The Broad Institute Genome Sequencing Center for Infectious Disease"/>
            <person name="Wu L."/>
            <person name="Ma J."/>
        </authorList>
    </citation>
    <scope>NUCLEOTIDE SEQUENCE [LARGE SCALE GENOMIC DNA]</scope>
    <source>
        <strain evidence="11">CGMCC 1.19062</strain>
    </source>
</reference>
<proteinExistence type="predicted"/>
<evidence type="ECO:0000313" key="11">
    <source>
        <dbReference type="Proteomes" id="UP001597295"/>
    </source>
</evidence>
<keyword evidence="4 10" id="KW-0132">Cell division</keyword>